<evidence type="ECO:0000256" key="5">
    <source>
        <dbReference type="ARBA" id="ARBA00012438"/>
    </source>
</evidence>
<keyword evidence="10 24" id="KW-0418">Kinase</keyword>
<evidence type="ECO:0000256" key="18">
    <source>
        <dbReference type="ARBA" id="ARBA00023211"/>
    </source>
</evidence>
<dbReference type="Proteomes" id="UP000033423">
    <property type="component" value="Unassembled WGS sequence"/>
</dbReference>
<dbReference type="InterPro" id="IPR005467">
    <property type="entry name" value="His_kinase_dom"/>
</dbReference>
<keyword evidence="6" id="KW-1003">Cell membrane</keyword>
<dbReference type="SMART" id="SM00304">
    <property type="entry name" value="HAMP"/>
    <property type="match status" value="1"/>
</dbReference>
<evidence type="ECO:0000256" key="20">
    <source>
        <dbReference type="ARBA" id="ARBA00041776"/>
    </source>
</evidence>
<dbReference type="InterPro" id="IPR036890">
    <property type="entry name" value="HATPase_C_sf"/>
</dbReference>
<keyword evidence="21" id="KW-0812">Transmembrane</keyword>
<protein>
    <recommendedName>
        <fullName evidence="19">Signal transduction histidine-protein kinase/phosphatase MprB</fullName>
        <ecNumber evidence="5">2.7.13.3</ecNumber>
    </recommendedName>
    <alternativeName>
        <fullName evidence="20">Mycobacterial persistence regulator B</fullName>
    </alternativeName>
</protein>
<feature type="transmembrane region" description="Helical" evidence="21">
    <location>
        <begin position="6"/>
        <end position="26"/>
    </location>
</feature>
<keyword evidence="7" id="KW-0597">Phosphoprotein</keyword>
<dbReference type="GO" id="GO:0004721">
    <property type="term" value="F:phosphoprotein phosphatase activity"/>
    <property type="evidence" value="ECO:0007669"/>
    <property type="project" value="UniProtKB-KW"/>
</dbReference>
<evidence type="ECO:0000256" key="15">
    <source>
        <dbReference type="ARBA" id="ARBA00023012"/>
    </source>
</evidence>
<dbReference type="InterPro" id="IPR050980">
    <property type="entry name" value="2C_sensor_his_kinase"/>
</dbReference>
<dbReference type="InterPro" id="IPR003660">
    <property type="entry name" value="HAMP_dom"/>
</dbReference>
<comment type="subcellular location">
    <subcellularLocation>
        <location evidence="4">Cell membrane</location>
        <topology evidence="4">Multi-pass membrane protein</topology>
    </subcellularLocation>
</comment>
<dbReference type="Gene3D" id="3.30.565.10">
    <property type="entry name" value="Histidine kinase-like ATPase, C-terminal domain"/>
    <property type="match status" value="1"/>
</dbReference>
<dbReference type="Pfam" id="PF00512">
    <property type="entry name" value="HisKA"/>
    <property type="match status" value="1"/>
</dbReference>
<dbReference type="SMART" id="SM00388">
    <property type="entry name" value="HisKA"/>
    <property type="match status" value="1"/>
</dbReference>
<dbReference type="GO" id="GO:0000155">
    <property type="term" value="F:phosphorelay sensor kinase activity"/>
    <property type="evidence" value="ECO:0007669"/>
    <property type="project" value="InterPro"/>
</dbReference>
<evidence type="ECO:0000256" key="17">
    <source>
        <dbReference type="ARBA" id="ARBA00023026"/>
    </source>
</evidence>
<dbReference type="PRINTS" id="PR00344">
    <property type="entry name" value="BCTRLSENSOR"/>
</dbReference>
<sequence length="454" mass="49873">MKTKIFLSFLSVIVVAGVSNVIFRYATVRDFDNYRTGIEDANIYWVLASVESSYEDNALNHVSLMEAIHWALMLGLDAVIYDADGRAIMDYTHVLQHTSRPMRQKMAGIIGTRQASSTSREYDILAEGKKVGMVRFTPLVRDDIRAKEEAFKRRAMRFMLASLAITGVGSLLLALLFSTLLSLPLKRLKEGVARVASGDFSMSIAHSGSDELSALTASFNHMAGRLKRNADVRKHVMADITHQLRTPLTIIKANAEAVIDGVVEHSGATQNIMAEADRLMQLIKGIEDLTHAESGFFKPHNYSNINLKDFLSEVLDRYRQVALKKSLELSLCGGDVIVNTDGEILATILDNLLSNAIRYTSEGGVGIEYGSDIAAVWVKIRDTGTGISAEELPLVFERFYKGRHSNGMGIGLAIVQEQVSIIGAQITISSALGQGTEVALVITQSKEESKRTIF</sequence>
<evidence type="ECO:0000259" key="22">
    <source>
        <dbReference type="PROSITE" id="PS50109"/>
    </source>
</evidence>
<keyword evidence="13" id="KW-0460">Magnesium</keyword>
<evidence type="ECO:0000313" key="25">
    <source>
        <dbReference type="Proteomes" id="UP000033423"/>
    </source>
</evidence>
<feature type="domain" description="HAMP" evidence="23">
    <location>
        <begin position="179"/>
        <end position="231"/>
    </location>
</feature>
<dbReference type="GO" id="GO:0005524">
    <property type="term" value="F:ATP binding"/>
    <property type="evidence" value="ECO:0007669"/>
    <property type="project" value="UniProtKB-KW"/>
</dbReference>
<evidence type="ECO:0000256" key="4">
    <source>
        <dbReference type="ARBA" id="ARBA00004651"/>
    </source>
</evidence>
<gene>
    <name evidence="24" type="ORF">MBAV_001347</name>
</gene>
<keyword evidence="9" id="KW-0547">Nucleotide-binding</keyword>
<comment type="cofactor">
    <cofactor evidence="3">
        <name>Mg(2+)</name>
        <dbReference type="ChEBI" id="CHEBI:18420"/>
    </cofactor>
</comment>
<organism evidence="24 25">
    <name type="scientific">Candidatus Magnetobacterium bavaricum</name>
    <dbReference type="NCBI Taxonomy" id="29290"/>
    <lineage>
        <taxon>Bacteria</taxon>
        <taxon>Pseudomonadati</taxon>
        <taxon>Nitrospirota</taxon>
        <taxon>Thermodesulfovibrionia</taxon>
        <taxon>Thermodesulfovibrionales</taxon>
        <taxon>Candidatus Magnetobacteriaceae</taxon>
        <taxon>Candidatus Magnetobacterium</taxon>
    </lineage>
</organism>
<evidence type="ECO:0000256" key="12">
    <source>
        <dbReference type="ARBA" id="ARBA00022840"/>
    </source>
</evidence>
<proteinExistence type="predicted"/>
<keyword evidence="25" id="KW-1185">Reference proteome</keyword>
<evidence type="ECO:0000256" key="10">
    <source>
        <dbReference type="ARBA" id="ARBA00022777"/>
    </source>
</evidence>
<dbReference type="Gene3D" id="1.10.287.130">
    <property type="match status" value="1"/>
</dbReference>
<evidence type="ECO:0000256" key="14">
    <source>
        <dbReference type="ARBA" id="ARBA00022912"/>
    </source>
</evidence>
<keyword evidence="18" id="KW-0464">Manganese</keyword>
<evidence type="ECO:0000256" key="9">
    <source>
        <dbReference type="ARBA" id="ARBA00022741"/>
    </source>
</evidence>
<evidence type="ECO:0000259" key="23">
    <source>
        <dbReference type="PROSITE" id="PS50885"/>
    </source>
</evidence>
<dbReference type="PANTHER" id="PTHR44936:SF9">
    <property type="entry name" value="SENSOR PROTEIN CREC"/>
    <property type="match status" value="1"/>
</dbReference>
<dbReference type="PROSITE" id="PS50885">
    <property type="entry name" value="HAMP"/>
    <property type="match status" value="1"/>
</dbReference>
<dbReference type="PANTHER" id="PTHR44936">
    <property type="entry name" value="SENSOR PROTEIN CREC"/>
    <property type="match status" value="1"/>
</dbReference>
<dbReference type="CDD" id="cd06225">
    <property type="entry name" value="HAMP"/>
    <property type="match status" value="1"/>
</dbReference>
<evidence type="ECO:0000256" key="13">
    <source>
        <dbReference type="ARBA" id="ARBA00022842"/>
    </source>
</evidence>
<reference evidence="24 25" key="1">
    <citation type="submission" date="2015-02" db="EMBL/GenBank/DDBJ databases">
        <title>Single-cell genomics of uncultivated deep-branching MTB reveals a conserved set of magnetosome genes.</title>
        <authorList>
            <person name="Kolinko S."/>
            <person name="Richter M."/>
            <person name="Glockner F.O."/>
            <person name="Brachmann A."/>
            <person name="Schuler D."/>
        </authorList>
    </citation>
    <scope>NUCLEOTIDE SEQUENCE [LARGE SCALE GENOMIC DNA]</scope>
    <source>
        <strain evidence="24">TM-1</strain>
    </source>
</reference>
<evidence type="ECO:0000256" key="6">
    <source>
        <dbReference type="ARBA" id="ARBA00022475"/>
    </source>
</evidence>
<accession>A0A0F3GX21</accession>
<evidence type="ECO:0000313" key="24">
    <source>
        <dbReference type="EMBL" id="KJU86451.1"/>
    </source>
</evidence>
<evidence type="ECO:0000256" key="11">
    <source>
        <dbReference type="ARBA" id="ARBA00022801"/>
    </source>
</evidence>
<evidence type="ECO:0000256" key="8">
    <source>
        <dbReference type="ARBA" id="ARBA00022679"/>
    </source>
</evidence>
<dbReference type="InterPro" id="IPR036097">
    <property type="entry name" value="HisK_dim/P_sf"/>
</dbReference>
<keyword evidence="14" id="KW-0904">Protein phosphatase</keyword>
<feature type="transmembrane region" description="Helical" evidence="21">
    <location>
        <begin position="158"/>
        <end position="181"/>
    </location>
</feature>
<comment type="caution">
    <text evidence="24">The sequence shown here is derived from an EMBL/GenBank/DDBJ whole genome shotgun (WGS) entry which is preliminary data.</text>
</comment>
<keyword evidence="16" id="KW-0346">Stress response</keyword>
<evidence type="ECO:0000256" key="21">
    <source>
        <dbReference type="SAM" id="Phobius"/>
    </source>
</evidence>
<dbReference type="PATRIC" id="fig|29290.4.peg.1781"/>
<evidence type="ECO:0000256" key="1">
    <source>
        <dbReference type="ARBA" id="ARBA00000085"/>
    </source>
</evidence>
<feature type="domain" description="Histidine kinase" evidence="22">
    <location>
        <begin position="239"/>
        <end position="446"/>
    </location>
</feature>
<comment type="catalytic activity">
    <reaction evidence="1">
        <text>ATP + protein L-histidine = ADP + protein N-phospho-L-histidine.</text>
        <dbReference type="EC" id="2.7.13.3"/>
    </reaction>
</comment>
<keyword evidence="17" id="KW-0843">Virulence</keyword>
<keyword evidence="12" id="KW-0067">ATP-binding</keyword>
<dbReference type="SUPFAM" id="SSF158472">
    <property type="entry name" value="HAMP domain-like"/>
    <property type="match status" value="1"/>
</dbReference>
<dbReference type="Pfam" id="PF00672">
    <property type="entry name" value="HAMP"/>
    <property type="match status" value="1"/>
</dbReference>
<evidence type="ECO:0000256" key="2">
    <source>
        <dbReference type="ARBA" id="ARBA00001936"/>
    </source>
</evidence>
<dbReference type="PROSITE" id="PS50109">
    <property type="entry name" value="HIS_KIN"/>
    <property type="match status" value="1"/>
</dbReference>
<keyword evidence="8" id="KW-0808">Transferase</keyword>
<dbReference type="GO" id="GO:0005886">
    <property type="term" value="C:plasma membrane"/>
    <property type="evidence" value="ECO:0007669"/>
    <property type="project" value="UniProtKB-SubCell"/>
</dbReference>
<dbReference type="InterPro" id="IPR003661">
    <property type="entry name" value="HisK_dim/P_dom"/>
</dbReference>
<keyword evidence="15" id="KW-0902">Two-component regulatory system</keyword>
<evidence type="ECO:0000256" key="19">
    <source>
        <dbReference type="ARBA" id="ARBA00040454"/>
    </source>
</evidence>
<evidence type="ECO:0000256" key="7">
    <source>
        <dbReference type="ARBA" id="ARBA00022553"/>
    </source>
</evidence>
<dbReference type="SUPFAM" id="SSF47384">
    <property type="entry name" value="Homodimeric domain of signal transducing histidine kinase"/>
    <property type="match status" value="1"/>
</dbReference>
<dbReference type="CDD" id="cd00082">
    <property type="entry name" value="HisKA"/>
    <property type="match status" value="1"/>
</dbReference>
<dbReference type="AlphaFoldDB" id="A0A0F3GX21"/>
<dbReference type="InterPro" id="IPR004358">
    <property type="entry name" value="Sig_transdc_His_kin-like_C"/>
</dbReference>
<evidence type="ECO:0000256" key="16">
    <source>
        <dbReference type="ARBA" id="ARBA00023016"/>
    </source>
</evidence>
<dbReference type="EMBL" id="LACI01000581">
    <property type="protein sequence ID" value="KJU86451.1"/>
    <property type="molecule type" value="Genomic_DNA"/>
</dbReference>
<evidence type="ECO:0000256" key="3">
    <source>
        <dbReference type="ARBA" id="ARBA00001946"/>
    </source>
</evidence>
<keyword evidence="21" id="KW-1133">Transmembrane helix</keyword>
<comment type="cofactor">
    <cofactor evidence="2">
        <name>Mn(2+)</name>
        <dbReference type="ChEBI" id="CHEBI:29035"/>
    </cofactor>
</comment>
<name>A0A0F3GX21_9BACT</name>
<keyword evidence="21" id="KW-0472">Membrane</keyword>
<dbReference type="Gene3D" id="6.10.340.10">
    <property type="match status" value="1"/>
</dbReference>
<dbReference type="SUPFAM" id="SSF55874">
    <property type="entry name" value="ATPase domain of HSP90 chaperone/DNA topoisomerase II/histidine kinase"/>
    <property type="match status" value="1"/>
</dbReference>
<dbReference type="InterPro" id="IPR003594">
    <property type="entry name" value="HATPase_dom"/>
</dbReference>
<dbReference type="EC" id="2.7.13.3" evidence="5"/>
<dbReference type="SMART" id="SM00387">
    <property type="entry name" value="HATPase_c"/>
    <property type="match status" value="1"/>
</dbReference>
<keyword evidence="11" id="KW-0378">Hydrolase</keyword>
<dbReference type="Pfam" id="PF02518">
    <property type="entry name" value="HATPase_c"/>
    <property type="match status" value="1"/>
</dbReference>